<dbReference type="InterPro" id="IPR027417">
    <property type="entry name" value="P-loop_NTPase"/>
</dbReference>
<dbReference type="Proteomes" id="UP000077115">
    <property type="component" value="Unassembled WGS sequence"/>
</dbReference>
<dbReference type="STRING" id="403673.A0A177WFS3"/>
<gene>
    <name evidence="5" type="ORF">BDEG_22330</name>
</gene>
<feature type="domain" description="ABC transporter" evidence="4">
    <location>
        <begin position="16"/>
        <end position="283"/>
    </location>
</feature>
<dbReference type="GO" id="GO:0016887">
    <property type="term" value="F:ATP hydrolysis activity"/>
    <property type="evidence" value="ECO:0007669"/>
    <property type="project" value="InterPro"/>
</dbReference>
<sequence length="643" mass="71119">MASGVIAGFPTTIRPLMVEQIDDASDCTILQEVLSADTYLTDLMHERDVLTTALESHDNAQIAKAMHELRLTDQLRIVASADRTARLRSGKRGWVARQDLLKAEQNLTIMASISSLSLHDTPETLLHDAQERLAATCSKIAAVGGHGRQSFALKVLKTMNIAEGKTHSPDRPMNELSGGWKMRVALAKALYVKPDVLLLDEPILSFHNNFKANHLDLEAIVWLRKYIHSIKDITVVIVSHDRNFLNYTVSEIIWLRNQSLSIHTGNYDEFVENHHNSQLMKQRMQKAQQRQIEHIQDSIAHAQQGGNMKQAMSRKKKLDRFGLQRSANGHRFKLNRDLVGYHHSVREAITVDRKEEPVEFTIPLATALRHTGTMLIGMDSVTATYRSLRGSGKQSVGASAGPHQILQDVSLTVEIGDRIVIVGPNGCGKTTLMEIIAGSNNEAKISGQINRHPNLKVGYFAQSHVDSLSHIHESAIEYIRYAMQDHLSGHLVACGRGVGSSSLAKSNGNDAIVGLDGLTDQNCLEYLGRVGLPASISRQPLSTLSGGQCTRVVLACAISHAPQLLVLDEITNHLDMESIDGLLEALENWDGAVILVSHNEFVAEQVRRSEAGRMYLLEKGRLVQLENGIQDYLAKTRHKSAKQ</sequence>
<dbReference type="PANTHER" id="PTHR19211">
    <property type="entry name" value="ATP-BINDING TRANSPORT PROTEIN-RELATED"/>
    <property type="match status" value="1"/>
</dbReference>
<reference evidence="5 6" key="2">
    <citation type="submission" date="2016-05" db="EMBL/GenBank/DDBJ databases">
        <title>Lineage-specific infection strategies underlie the spectrum of fungal disease in amphibians.</title>
        <authorList>
            <person name="Cuomo C.A."/>
            <person name="Farrer R.A."/>
            <person name="James T."/>
            <person name="Longcore J."/>
            <person name="Birren B."/>
        </authorList>
    </citation>
    <scope>NUCLEOTIDE SEQUENCE [LARGE SCALE GENOMIC DNA]</scope>
    <source>
        <strain evidence="5 6">JEL423</strain>
    </source>
</reference>
<dbReference type="Pfam" id="PF00005">
    <property type="entry name" value="ABC_tran"/>
    <property type="match status" value="2"/>
</dbReference>
<dbReference type="PANTHER" id="PTHR19211:SF129">
    <property type="entry name" value="ABC TRANSPORTER ATP-BINDING PROTEIN"/>
    <property type="match status" value="1"/>
</dbReference>
<feature type="domain" description="ABC transporter" evidence="4">
    <location>
        <begin position="376"/>
        <end position="643"/>
    </location>
</feature>
<dbReference type="eggNOG" id="KOG0062">
    <property type="taxonomic scope" value="Eukaryota"/>
</dbReference>
<dbReference type="InterPro" id="IPR050611">
    <property type="entry name" value="ABCF"/>
</dbReference>
<dbReference type="Pfam" id="PF12848">
    <property type="entry name" value="ABC_tran_Xtn"/>
    <property type="match status" value="1"/>
</dbReference>
<evidence type="ECO:0000259" key="4">
    <source>
        <dbReference type="PROSITE" id="PS50893"/>
    </source>
</evidence>
<evidence type="ECO:0000256" key="3">
    <source>
        <dbReference type="ARBA" id="ARBA00022840"/>
    </source>
</evidence>
<dbReference type="InterPro" id="IPR003593">
    <property type="entry name" value="AAA+_ATPase"/>
</dbReference>
<keyword evidence="1" id="KW-0677">Repeat</keyword>
<evidence type="ECO:0000313" key="5">
    <source>
        <dbReference type="EMBL" id="OAJ38390.1"/>
    </source>
</evidence>
<evidence type="ECO:0000313" key="6">
    <source>
        <dbReference type="Proteomes" id="UP000077115"/>
    </source>
</evidence>
<reference evidence="5 6" key="1">
    <citation type="submission" date="2006-10" db="EMBL/GenBank/DDBJ databases">
        <title>The Genome Sequence of Batrachochytrium dendrobatidis JEL423.</title>
        <authorList>
            <consortium name="The Broad Institute Genome Sequencing Platform"/>
            <person name="Birren B."/>
            <person name="Lander E."/>
            <person name="Galagan J."/>
            <person name="Cuomo C."/>
            <person name="Devon K."/>
            <person name="Jaffe D."/>
            <person name="Butler J."/>
            <person name="Alvarez P."/>
            <person name="Gnerre S."/>
            <person name="Grabherr M."/>
            <person name="Kleber M."/>
            <person name="Mauceli E."/>
            <person name="Brockman W."/>
            <person name="Young S."/>
            <person name="LaButti K."/>
            <person name="Sykes S."/>
            <person name="DeCaprio D."/>
            <person name="Crawford M."/>
            <person name="Koehrsen M."/>
            <person name="Engels R."/>
            <person name="Montgomery P."/>
            <person name="Pearson M."/>
            <person name="Howarth C."/>
            <person name="Larson L."/>
            <person name="White J."/>
            <person name="O'Leary S."/>
            <person name="Kodira C."/>
            <person name="Zeng Q."/>
            <person name="Yandava C."/>
            <person name="Alvarado L."/>
            <person name="Longcore J."/>
            <person name="James T."/>
        </authorList>
    </citation>
    <scope>NUCLEOTIDE SEQUENCE [LARGE SCALE GENOMIC DNA]</scope>
    <source>
        <strain evidence="5 6">JEL423</strain>
    </source>
</reference>
<protein>
    <recommendedName>
        <fullName evidence="4">ABC transporter domain-containing protein</fullName>
    </recommendedName>
</protein>
<dbReference type="InterPro" id="IPR032781">
    <property type="entry name" value="ABC_tran_Xtn"/>
</dbReference>
<dbReference type="InterPro" id="IPR003439">
    <property type="entry name" value="ABC_transporter-like_ATP-bd"/>
</dbReference>
<dbReference type="PROSITE" id="PS50893">
    <property type="entry name" value="ABC_TRANSPORTER_2"/>
    <property type="match status" value="2"/>
</dbReference>
<evidence type="ECO:0000256" key="1">
    <source>
        <dbReference type="ARBA" id="ARBA00022737"/>
    </source>
</evidence>
<keyword evidence="3" id="KW-0067">ATP-binding</keyword>
<dbReference type="SUPFAM" id="SSF52540">
    <property type="entry name" value="P-loop containing nucleoside triphosphate hydrolases"/>
    <property type="match status" value="2"/>
</dbReference>
<dbReference type="Gene3D" id="3.40.50.300">
    <property type="entry name" value="P-loop containing nucleotide triphosphate hydrolases"/>
    <property type="match status" value="2"/>
</dbReference>
<dbReference type="InterPro" id="IPR017871">
    <property type="entry name" value="ABC_transporter-like_CS"/>
</dbReference>
<organism evidence="5 6">
    <name type="scientific">Batrachochytrium dendrobatidis (strain JEL423)</name>
    <dbReference type="NCBI Taxonomy" id="403673"/>
    <lineage>
        <taxon>Eukaryota</taxon>
        <taxon>Fungi</taxon>
        <taxon>Fungi incertae sedis</taxon>
        <taxon>Chytridiomycota</taxon>
        <taxon>Chytridiomycota incertae sedis</taxon>
        <taxon>Chytridiomycetes</taxon>
        <taxon>Rhizophydiales</taxon>
        <taxon>Rhizophydiales incertae sedis</taxon>
        <taxon>Batrachochytrium</taxon>
    </lineage>
</organism>
<dbReference type="SMART" id="SM00382">
    <property type="entry name" value="AAA"/>
    <property type="match status" value="1"/>
</dbReference>
<dbReference type="GO" id="GO:0005524">
    <property type="term" value="F:ATP binding"/>
    <property type="evidence" value="ECO:0007669"/>
    <property type="project" value="UniProtKB-KW"/>
</dbReference>
<dbReference type="EMBL" id="DS022301">
    <property type="protein sequence ID" value="OAJ38390.1"/>
    <property type="molecule type" value="Genomic_DNA"/>
</dbReference>
<accession>A0A177WFS3</accession>
<dbReference type="CDD" id="cd03221">
    <property type="entry name" value="ABCF_EF-3"/>
    <property type="match status" value="1"/>
</dbReference>
<dbReference type="OrthoDB" id="2110130at2759"/>
<keyword evidence="2" id="KW-0547">Nucleotide-binding</keyword>
<name>A0A177WFS3_BATDL</name>
<dbReference type="PROSITE" id="PS00211">
    <property type="entry name" value="ABC_TRANSPORTER_1"/>
    <property type="match status" value="2"/>
</dbReference>
<dbReference type="VEuPathDB" id="FungiDB:BDEG_22330"/>
<proteinExistence type="predicted"/>
<dbReference type="AlphaFoldDB" id="A0A177WFS3"/>
<evidence type="ECO:0000256" key="2">
    <source>
        <dbReference type="ARBA" id="ARBA00022741"/>
    </source>
</evidence>